<dbReference type="InterPro" id="IPR009432">
    <property type="entry name" value="DUF1075"/>
</dbReference>
<protein>
    <submittedName>
        <fullName evidence="7">Uncharacterized protein</fullName>
    </submittedName>
</protein>
<evidence type="ECO:0000313" key="8">
    <source>
        <dbReference type="Proteomes" id="UP000015104"/>
    </source>
</evidence>
<organism evidence="7 8">
    <name type="scientific">Tetranychus urticae</name>
    <name type="common">Two-spotted spider mite</name>
    <dbReference type="NCBI Taxonomy" id="32264"/>
    <lineage>
        <taxon>Eukaryota</taxon>
        <taxon>Metazoa</taxon>
        <taxon>Ecdysozoa</taxon>
        <taxon>Arthropoda</taxon>
        <taxon>Chelicerata</taxon>
        <taxon>Arachnida</taxon>
        <taxon>Acari</taxon>
        <taxon>Acariformes</taxon>
        <taxon>Trombidiformes</taxon>
        <taxon>Prostigmata</taxon>
        <taxon>Eleutherengona</taxon>
        <taxon>Raphignathae</taxon>
        <taxon>Tetranychoidea</taxon>
        <taxon>Tetranychidae</taxon>
        <taxon>Tetranychus</taxon>
    </lineage>
</organism>
<dbReference type="EnsemblMetazoa" id="tetur04g03520.1">
    <property type="protein sequence ID" value="tetur04g03520.1"/>
    <property type="gene ID" value="tetur04g03520"/>
</dbReference>
<dbReference type="PANTHER" id="PTHR13674">
    <property type="entry name" value="GROWTH AND TRANSFORMATION-DEPENDENT PROTEIN"/>
    <property type="match status" value="1"/>
</dbReference>
<dbReference type="EMBL" id="CAEY01001358">
    <property type="status" value="NOT_ANNOTATED_CDS"/>
    <property type="molecule type" value="Genomic_DNA"/>
</dbReference>
<feature type="transmembrane region" description="Helical" evidence="6">
    <location>
        <begin position="55"/>
        <end position="76"/>
    </location>
</feature>
<keyword evidence="3 6" id="KW-0812">Transmembrane</keyword>
<keyword evidence="4 6" id="KW-1133">Transmembrane helix</keyword>
<dbReference type="Proteomes" id="UP000015104">
    <property type="component" value="Unassembled WGS sequence"/>
</dbReference>
<name>T1K228_TETUR</name>
<evidence type="ECO:0000256" key="3">
    <source>
        <dbReference type="ARBA" id="ARBA00022692"/>
    </source>
</evidence>
<evidence type="ECO:0000256" key="6">
    <source>
        <dbReference type="SAM" id="Phobius"/>
    </source>
</evidence>
<dbReference type="Pfam" id="PF06388">
    <property type="entry name" value="DUF1075"/>
    <property type="match status" value="1"/>
</dbReference>
<evidence type="ECO:0000256" key="1">
    <source>
        <dbReference type="ARBA" id="ARBA00004167"/>
    </source>
</evidence>
<accession>T1K228</accession>
<sequence length="104" mass="12423">MSKDEPQIFNIANKTRPTRWDKRILTMYKVYPTQQEIPDFVSRNTITFYRNKFRVHYSIATMALIGLAFFGTSYAGNRFLKIKNERVLLEYYAQQKELENKKST</sequence>
<evidence type="ECO:0000256" key="5">
    <source>
        <dbReference type="ARBA" id="ARBA00023136"/>
    </source>
</evidence>
<keyword evidence="8" id="KW-1185">Reference proteome</keyword>
<evidence type="ECO:0000313" key="7">
    <source>
        <dbReference type="EnsemblMetazoa" id="tetur04g03520.1"/>
    </source>
</evidence>
<evidence type="ECO:0000256" key="2">
    <source>
        <dbReference type="ARBA" id="ARBA00007363"/>
    </source>
</evidence>
<comment type="similarity">
    <text evidence="2">Belongs to the UPF0389 family.</text>
</comment>
<reference evidence="7" key="2">
    <citation type="submission" date="2015-06" db="UniProtKB">
        <authorList>
            <consortium name="EnsemblMetazoa"/>
        </authorList>
    </citation>
    <scope>IDENTIFICATION</scope>
</reference>
<dbReference type="PANTHER" id="PTHR13674:SF5">
    <property type="entry name" value="UPF0389 PROTEIN CG9231"/>
    <property type="match status" value="1"/>
</dbReference>
<proteinExistence type="inferred from homology"/>
<dbReference type="HOGENOM" id="CLU_2253456_0_0_1"/>
<keyword evidence="5 6" id="KW-0472">Membrane</keyword>
<evidence type="ECO:0000256" key="4">
    <source>
        <dbReference type="ARBA" id="ARBA00022989"/>
    </source>
</evidence>
<dbReference type="GO" id="GO:0016020">
    <property type="term" value="C:membrane"/>
    <property type="evidence" value="ECO:0007669"/>
    <property type="project" value="UniProtKB-SubCell"/>
</dbReference>
<reference evidence="8" key="1">
    <citation type="submission" date="2011-08" db="EMBL/GenBank/DDBJ databases">
        <authorList>
            <person name="Rombauts S."/>
        </authorList>
    </citation>
    <scope>NUCLEOTIDE SEQUENCE</scope>
    <source>
        <strain evidence="8">London</strain>
    </source>
</reference>
<dbReference type="AlphaFoldDB" id="T1K228"/>
<comment type="subcellular location">
    <subcellularLocation>
        <location evidence="1">Membrane</location>
        <topology evidence="1">Single-pass membrane protein</topology>
    </subcellularLocation>
</comment>